<proteinExistence type="predicted"/>
<accession>A0A699VM30</accession>
<sequence>LLNIKRSTSKDKGKGIMQETELPKKIKKKEIIQLSLDEELAQKLHAKELAKETARQEQEKYNLEKALKLQK</sequence>
<evidence type="ECO:0000256" key="1">
    <source>
        <dbReference type="SAM" id="MobiDB-lite"/>
    </source>
</evidence>
<dbReference type="AlphaFoldDB" id="A0A699VM30"/>
<evidence type="ECO:0000313" key="2">
    <source>
        <dbReference type="EMBL" id="GFD35269.1"/>
    </source>
</evidence>
<feature type="non-terminal residue" evidence="2">
    <location>
        <position position="1"/>
    </location>
</feature>
<name>A0A699VM30_TANCI</name>
<gene>
    <name evidence="2" type="ORF">Tci_907238</name>
</gene>
<dbReference type="EMBL" id="BKCJ011456541">
    <property type="protein sequence ID" value="GFD35269.1"/>
    <property type="molecule type" value="Genomic_DNA"/>
</dbReference>
<feature type="region of interest" description="Disordered" evidence="1">
    <location>
        <begin position="1"/>
        <end position="20"/>
    </location>
</feature>
<comment type="caution">
    <text evidence="2">The sequence shown here is derived from an EMBL/GenBank/DDBJ whole genome shotgun (WGS) entry which is preliminary data.</text>
</comment>
<reference evidence="2" key="1">
    <citation type="journal article" date="2019" name="Sci. Rep.">
        <title>Draft genome of Tanacetum cinerariifolium, the natural source of mosquito coil.</title>
        <authorList>
            <person name="Yamashiro T."/>
            <person name="Shiraishi A."/>
            <person name="Satake H."/>
            <person name="Nakayama K."/>
        </authorList>
    </citation>
    <scope>NUCLEOTIDE SEQUENCE</scope>
</reference>
<protein>
    <submittedName>
        <fullName evidence="2">Uncharacterized protein</fullName>
    </submittedName>
</protein>
<organism evidence="2">
    <name type="scientific">Tanacetum cinerariifolium</name>
    <name type="common">Dalmatian daisy</name>
    <name type="synonym">Chrysanthemum cinerariifolium</name>
    <dbReference type="NCBI Taxonomy" id="118510"/>
    <lineage>
        <taxon>Eukaryota</taxon>
        <taxon>Viridiplantae</taxon>
        <taxon>Streptophyta</taxon>
        <taxon>Embryophyta</taxon>
        <taxon>Tracheophyta</taxon>
        <taxon>Spermatophyta</taxon>
        <taxon>Magnoliopsida</taxon>
        <taxon>eudicotyledons</taxon>
        <taxon>Gunneridae</taxon>
        <taxon>Pentapetalae</taxon>
        <taxon>asterids</taxon>
        <taxon>campanulids</taxon>
        <taxon>Asterales</taxon>
        <taxon>Asteraceae</taxon>
        <taxon>Asteroideae</taxon>
        <taxon>Anthemideae</taxon>
        <taxon>Anthemidinae</taxon>
        <taxon>Tanacetum</taxon>
    </lineage>
</organism>